<sequence length="53" mass="6263">MLLHFDFPILKELQSVPLQFRDQSKLGSRLNEKVHEFCPLYLLTYLLQSPCNV</sequence>
<reference evidence="1" key="1">
    <citation type="submission" date="2016-02" db="EMBL/GenBank/DDBJ databases">
        <title>WGS assembly of Manihot esculenta.</title>
        <authorList>
            <person name="Bredeson J.V."/>
            <person name="Prochnik S.E."/>
            <person name="Lyons J.B."/>
            <person name="Schmutz J."/>
            <person name="Grimwood J."/>
            <person name="Vrebalov J."/>
            <person name="Bart R.S."/>
            <person name="Amuge T."/>
            <person name="Ferguson M.E."/>
            <person name="Green R."/>
            <person name="Putnam N."/>
            <person name="Stites J."/>
            <person name="Rounsley S."/>
            <person name="Rokhsar D.S."/>
        </authorList>
    </citation>
    <scope>NUCLEOTIDE SEQUENCE [LARGE SCALE GENOMIC DNA]</scope>
    <source>
        <tissue evidence="1">Leaf</tissue>
    </source>
</reference>
<organism evidence="1">
    <name type="scientific">Manihot esculenta</name>
    <name type="common">Cassava</name>
    <name type="synonym">Jatropha manihot</name>
    <dbReference type="NCBI Taxonomy" id="3983"/>
    <lineage>
        <taxon>Eukaryota</taxon>
        <taxon>Viridiplantae</taxon>
        <taxon>Streptophyta</taxon>
        <taxon>Embryophyta</taxon>
        <taxon>Tracheophyta</taxon>
        <taxon>Spermatophyta</taxon>
        <taxon>Magnoliopsida</taxon>
        <taxon>eudicotyledons</taxon>
        <taxon>Gunneridae</taxon>
        <taxon>Pentapetalae</taxon>
        <taxon>rosids</taxon>
        <taxon>fabids</taxon>
        <taxon>Malpighiales</taxon>
        <taxon>Euphorbiaceae</taxon>
        <taxon>Crotonoideae</taxon>
        <taxon>Manihoteae</taxon>
        <taxon>Manihot</taxon>
    </lineage>
</organism>
<dbReference type="AlphaFoldDB" id="A0A2C9W447"/>
<proteinExistence type="predicted"/>
<dbReference type="EMBL" id="CM004390">
    <property type="protein sequence ID" value="OAY52835.1"/>
    <property type="molecule type" value="Genomic_DNA"/>
</dbReference>
<gene>
    <name evidence="1" type="ORF">MANES_04G115400</name>
</gene>
<name>A0A2C9W447_MANES</name>
<protein>
    <submittedName>
        <fullName evidence="1">Uncharacterized protein</fullName>
    </submittedName>
</protein>
<evidence type="ECO:0000313" key="1">
    <source>
        <dbReference type="EMBL" id="OAY52835.1"/>
    </source>
</evidence>
<accession>A0A2C9W447</accession>